<feature type="transmembrane region" description="Helical" evidence="6">
    <location>
        <begin position="745"/>
        <end position="772"/>
    </location>
</feature>
<organism evidence="8 9">
    <name type="scientific">Halothiobacillus diazotrophicus</name>
    <dbReference type="NCBI Taxonomy" id="1860122"/>
    <lineage>
        <taxon>Bacteria</taxon>
        <taxon>Pseudomonadati</taxon>
        <taxon>Pseudomonadota</taxon>
        <taxon>Gammaproteobacteria</taxon>
        <taxon>Chromatiales</taxon>
        <taxon>Halothiobacillaceae</taxon>
        <taxon>Halothiobacillus</taxon>
    </lineage>
</organism>
<sequence length="820" mass="87560">MLTTMLAALIVAVAAVTAVGFFTDRVDAGMRAQAAEFLAADGRIDAPDPLNQVRETAQGLGLTTADTLTFPTVVLANNRPLLVSLKAVGPGYPLRGSLQIAPAMAPATVPASAPSDESVDSGNHEIDAETVDHGPALGTVWLAPRALALLDLKPGDPLQIGQKTFTIAARLLREPDVGNVFAQAAPRAMIALADIPATGLVTPASRVRYHLLLAAPAAQRAALFAKLKARLPKDRTIERPENSQPAFKTAFDRAARFLGLAAMVAVLLAGAALLLAARHYNAVQQDSAALMRAFGASRRTIGRIYALRLLMLALLATVPGVLIGAVTQQGLAALMRHALAVALPPPGLLPVFIGLGIALIALIGFALPALIRLQDTPPLRVLNRQLAAPPPAAAVLFGFGLVAMGLLVWLQARDLTLTAYVLGGMGASLLVFLGLAWLLIRGLRRLRVQGVARFGLARLAREPLAGSIQIAALALGLTALLLLGVVRGDLLDAWHDQIPVDAPNFFAINIQPDQVADLKAFLQAHRIHGAGFYPMVRARWTAENGKTIHPETYQGQARRLAEREFNLSTTPTLAADNRIVAGHWSGKGWSVEQGIADTFHWKLGDTLTFQVNGSPVTAAITSIRKVNWDSMRPNFFVLAPKALLAQAPAQYVTSFYLPQPNIPQQTALLRTFPTLTLFDLGRILAEVRSLIDRASQAVQYVFLFTLAAGLIVLMAAFHASEAARLRETAILRVLGARRSQIMQALWLEFTVIGLLVGLLAAVAAGGLGAVLAWKLFDLSWRIDLRLPTYGLAAGWLLALLLVPWLGARITRASPIAALRR</sequence>
<feature type="transmembrane region" description="Helical" evidence="6">
    <location>
        <begin position="257"/>
        <end position="277"/>
    </location>
</feature>
<evidence type="ECO:0000259" key="7">
    <source>
        <dbReference type="Pfam" id="PF02687"/>
    </source>
</evidence>
<proteinExistence type="predicted"/>
<dbReference type="GO" id="GO:0005886">
    <property type="term" value="C:plasma membrane"/>
    <property type="evidence" value="ECO:0007669"/>
    <property type="project" value="UniProtKB-SubCell"/>
</dbReference>
<dbReference type="InterPro" id="IPR038766">
    <property type="entry name" value="Membrane_comp_ABC_pdt"/>
</dbReference>
<keyword evidence="5 6" id="KW-0472">Membrane</keyword>
<protein>
    <recommendedName>
        <fullName evidence="7">ABC3 transporter permease C-terminal domain-containing protein</fullName>
    </recommendedName>
</protein>
<evidence type="ECO:0000256" key="6">
    <source>
        <dbReference type="SAM" id="Phobius"/>
    </source>
</evidence>
<dbReference type="AlphaFoldDB" id="A0A191ZKJ4"/>
<dbReference type="Pfam" id="PF02687">
    <property type="entry name" value="FtsX"/>
    <property type="match status" value="2"/>
</dbReference>
<reference evidence="8 9" key="1">
    <citation type="submission" date="2016-06" db="EMBL/GenBank/DDBJ databases">
        <title>Insight into the functional genes involving in sulfur oxidation in Pearl River water.</title>
        <authorList>
            <person name="Luo J."/>
            <person name="Tan X."/>
            <person name="Lin W."/>
        </authorList>
    </citation>
    <scope>NUCLEOTIDE SEQUENCE [LARGE SCALE GENOMIC DNA]</scope>
    <source>
        <strain evidence="8 9">LS2</strain>
    </source>
</reference>
<evidence type="ECO:0000313" key="8">
    <source>
        <dbReference type="EMBL" id="ANJ68368.1"/>
    </source>
</evidence>
<feature type="transmembrane region" description="Helical" evidence="6">
    <location>
        <begin position="697"/>
        <end position="717"/>
    </location>
</feature>
<gene>
    <name evidence="8" type="ORF">A9404_08140</name>
</gene>
<dbReference type="InterPro" id="IPR003838">
    <property type="entry name" value="ABC3_permease_C"/>
</dbReference>
<feature type="transmembrane region" description="Helical" evidence="6">
    <location>
        <begin position="347"/>
        <end position="371"/>
    </location>
</feature>
<evidence type="ECO:0000256" key="4">
    <source>
        <dbReference type="ARBA" id="ARBA00022989"/>
    </source>
</evidence>
<feature type="transmembrane region" description="Helical" evidence="6">
    <location>
        <begin position="792"/>
        <end position="810"/>
    </location>
</feature>
<dbReference type="Proteomes" id="UP000078596">
    <property type="component" value="Chromosome"/>
</dbReference>
<dbReference type="KEGG" id="haz:A9404_08140"/>
<keyword evidence="4 6" id="KW-1133">Transmembrane helix</keyword>
<evidence type="ECO:0000313" key="9">
    <source>
        <dbReference type="Proteomes" id="UP000078596"/>
    </source>
</evidence>
<evidence type="ECO:0000256" key="2">
    <source>
        <dbReference type="ARBA" id="ARBA00022475"/>
    </source>
</evidence>
<keyword evidence="2" id="KW-1003">Cell membrane</keyword>
<feature type="transmembrane region" description="Helical" evidence="6">
    <location>
        <begin position="464"/>
        <end position="486"/>
    </location>
</feature>
<feature type="domain" description="ABC3 transporter permease C-terminal" evidence="7">
    <location>
        <begin position="261"/>
        <end position="371"/>
    </location>
</feature>
<keyword evidence="3 6" id="KW-0812">Transmembrane</keyword>
<feature type="transmembrane region" description="Helical" evidence="6">
    <location>
        <begin position="392"/>
        <end position="412"/>
    </location>
</feature>
<name>A0A191ZKJ4_9GAMM</name>
<feature type="transmembrane region" description="Helical" evidence="6">
    <location>
        <begin position="418"/>
        <end position="443"/>
    </location>
</feature>
<dbReference type="STRING" id="1860122.A9404_08140"/>
<evidence type="ECO:0000256" key="3">
    <source>
        <dbReference type="ARBA" id="ARBA00022692"/>
    </source>
</evidence>
<keyword evidence="9" id="KW-1185">Reference proteome</keyword>
<evidence type="ECO:0000256" key="5">
    <source>
        <dbReference type="ARBA" id="ARBA00023136"/>
    </source>
</evidence>
<feature type="transmembrane region" description="Helical" evidence="6">
    <location>
        <begin position="305"/>
        <end position="327"/>
    </location>
</feature>
<evidence type="ECO:0000256" key="1">
    <source>
        <dbReference type="ARBA" id="ARBA00004651"/>
    </source>
</evidence>
<dbReference type="EMBL" id="CP016027">
    <property type="protein sequence ID" value="ANJ68368.1"/>
    <property type="molecule type" value="Genomic_DNA"/>
</dbReference>
<feature type="domain" description="ABC3 transporter permease C-terminal" evidence="7">
    <location>
        <begin position="702"/>
        <end position="814"/>
    </location>
</feature>
<dbReference type="PANTHER" id="PTHR30287">
    <property type="entry name" value="MEMBRANE COMPONENT OF PREDICTED ABC SUPERFAMILY METABOLITE UPTAKE TRANSPORTER"/>
    <property type="match status" value="1"/>
</dbReference>
<dbReference type="PANTHER" id="PTHR30287:SF1">
    <property type="entry name" value="INNER MEMBRANE PROTEIN"/>
    <property type="match status" value="1"/>
</dbReference>
<comment type="subcellular location">
    <subcellularLocation>
        <location evidence="1">Cell membrane</location>
        <topology evidence="1">Multi-pass membrane protein</topology>
    </subcellularLocation>
</comment>
<accession>A0A191ZKJ4</accession>